<feature type="region of interest" description="Disordered" evidence="1">
    <location>
        <begin position="113"/>
        <end position="151"/>
    </location>
</feature>
<organism evidence="3 4">
    <name type="scientific">Fulvimonas soli</name>
    <dbReference type="NCBI Taxonomy" id="155197"/>
    <lineage>
        <taxon>Bacteria</taxon>
        <taxon>Pseudomonadati</taxon>
        <taxon>Pseudomonadota</taxon>
        <taxon>Gammaproteobacteria</taxon>
        <taxon>Lysobacterales</taxon>
        <taxon>Rhodanobacteraceae</taxon>
        <taxon>Fulvimonas</taxon>
    </lineage>
</organism>
<feature type="chain" id="PRO_5016399061" evidence="2">
    <location>
        <begin position="23"/>
        <end position="374"/>
    </location>
</feature>
<dbReference type="GO" id="GO:0009279">
    <property type="term" value="C:cell outer membrane"/>
    <property type="evidence" value="ECO:0007669"/>
    <property type="project" value="InterPro"/>
</dbReference>
<evidence type="ECO:0000256" key="2">
    <source>
        <dbReference type="SAM" id="SignalP"/>
    </source>
</evidence>
<sequence>MKARGSIPALGLLCTLGTAAMAQHMHPSEAEAPPAPSSTAAPAMPMDDMPGMDMEPPQKTPAAKPHAAPRATKPAARAGHDAMAMPGMAHGGQAAGMPDMPHDRHAMDRQDMPHGGGEAMPGTAAGDGGTSMDGRPPNDHVPPAPPSGGPTPVPAARMADAMQMHGDAPRAMLRLDRLEYRRATRGDDGMAWEGEAWWGGDLDRLWLKSEGERGDGGLREARIELLWSHAAAAFWDWQLGVRHDAGGGPSRQWAAFGVQGLAPYWFELSATAYAGSGGRTAARLEASYELRFTQRLLLQPRLELDVYGRDDPARGVRAGLSEAEAGLRLRYEISRRFAPYLGIGWTRRFGRFDPPRRPEPARETAWVAGVRFWF</sequence>
<feature type="compositionally biased region" description="Pro residues" evidence="1">
    <location>
        <begin position="139"/>
        <end position="151"/>
    </location>
</feature>
<comment type="caution">
    <text evidence="3">The sequence shown here is derived from an EMBL/GenBank/DDBJ whole genome shotgun (WGS) entry which is preliminary data.</text>
</comment>
<dbReference type="RefSeq" id="WP_211306242.1">
    <property type="nucleotide sequence ID" value="NZ_MSZV01000009.1"/>
</dbReference>
<feature type="signal peptide" evidence="2">
    <location>
        <begin position="1"/>
        <end position="22"/>
    </location>
</feature>
<dbReference type="SUPFAM" id="SSF103515">
    <property type="entry name" value="Autotransporter"/>
    <property type="match status" value="1"/>
</dbReference>
<evidence type="ECO:0000313" key="4">
    <source>
        <dbReference type="Proteomes" id="UP000245812"/>
    </source>
</evidence>
<dbReference type="Pfam" id="PF05275">
    <property type="entry name" value="CopB"/>
    <property type="match status" value="1"/>
</dbReference>
<reference evidence="3 4" key="1">
    <citation type="submission" date="2018-05" db="EMBL/GenBank/DDBJ databases">
        <title>Genomic Encyclopedia of Type Strains, Phase IV (KMG-IV): sequencing the most valuable type-strain genomes for metagenomic binning, comparative biology and taxonomic classification.</title>
        <authorList>
            <person name="Goeker M."/>
        </authorList>
    </citation>
    <scope>NUCLEOTIDE SEQUENCE [LARGE SCALE GENOMIC DNA]</scope>
    <source>
        <strain evidence="3 4">DSM 14263</strain>
    </source>
</reference>
<proteinExistence type="predicted"/>
<feature type="region of interest" description="Disordered" evidence="1">
    <location>
        <begin position="24"/>
        <end position="78"/>
    </location>
</feature>
<dbReference type="EMBL" id="QGHC01000003">
    <property type="protein sequence ID" value="PWK91970.1"/>
    <property type="molecule type" value="Genomic_DNA"/>
</dbReference>
<dbReference type="AlphaFoldDB" id="A0A316IGQ0"/>
<dbReference type="Proteomes" id="UP000245812">
    <property type="component" value="Unassembled WGS sequence"/>
</dbReference>
<feature type="compositionally biased region" description="Low complexity" evidence="1">
    <location>
        <begin position="37"/>
        <end position="77"/>
    </location>
</feature>
<dbReference type="GO" id="GO:0006878">
    <property type="term" value="P:intracellular copper ion homeostasis"/>
    <property type="evidence" value="ECO:0007669"/>
    <property type="project" value="InterPro"/>
</dbReference>
<protein>
    <submittedName>
        <fullName evidence="3">Copper resistance protein B</fullName>
    </submittedName>
</protein>
<dbReference type="GO" id="GO:0005507">
    <property type="term" value="F:copper ion binding"/>
    <property type="evidence" value="ECO:0007669"/>
    <property type="project" value="InterPro"/>
</dbReference>
<evidence type="ECO:0000313" key="3">
    <source>
        <dbReference type="EMBL" id="PWK91970.1"/>
    </source>
</evidence>
<keyword evidence="4" id="KW-1185">Reference proteome</keyword>
<feature type="compositionally biased region" description="Gly residues" evidence="1">
    <location>
        <begin position="114"/>
        <end position="131"/>
    </location>
</feature>
<name>A0A316IGQ0_9GAMM</name>
<gene>
    <name evidence="3" type="ORF">C7456_10389</name>
</gene>
<keyword evidence="2" id="KW-0732">Signal</keyword>
<dbReference type="InterPro" id="IPR007939">
    <property type="entry name" value="Cu-R_B_prcur"/>
</dbReference>
<evidence type="ECO:0000256" key="1">
    <source>
        <dbReference type="SAM" id="MobiDB-lite"/>
    </source>
</evidence>
<accession>A0A316IGQ0</accession>
<dbReference type="InterPro" id="IPR036709">
    <property type="entry name" value="Autotransporte_beta_dom_sf"/>
</dbReference>